<dbReference type="PANTHER" id="PTHR47377">
    <property type="entry name" value="RHODANESE-LIKE DOMAIN-CONTAINING PROTEIN 4, CHLOROPLASTIC"/>
    <property type="match status" value="1"/>
</dbReference>
<dbReference type="AlphaFoldDB" id="A0A0D6MMR9"/>
<dbReference type="SMART" id="SM00450">
    <property type="entry name" value="RHOD"/>
    <property type="match status" value="1"/>
</dbReference>
<keyword evidence="4" id="KW-1185">Reference proteome</keyword>
<dbReference type="STRING" id="1231623.Tasa_025_014"/>
<proteinExistence type="predicted"/>
<dbReference type="InterPro" id="IPR044240">
    <property type="entry name" value="STR4-like"/>
</dbReference>
<dbReference type="Gene3D" id="3.40.250.10">
    <property type="entry name" value="Rhodanese-like domain"/>
    <property type="match status" value="1"/>
</dbReference>
<feature type="region of interest" description="Disordered" evidence="1">
    <location>
        <begin position="108"/>
        <end position="136"/>
    </location>
</feature>
<evidence type="ECO:0000256" key="1">
    <source>
        <dbReference type="SAM" id="MobiDB-lite"/>
    </source>
</evidence>
<dbReference type="RefSeq" id="WP_048849127.1">
    <property type="nucleotide sequence ID" value="NZ_BALE01000025.1"/>
</dbReference>
<protein>
    <submittedName>
        <fullName evidence="3">LysR family transcriptional regulator</fullName>
    </submittedName>
</protein>
<reference evidence="3 4" key="1">
    <citation type="submission" date="2012-10" db="EMBL/GenBank/DDBJ databases">
        <title>Genome sequencing of Tanticharoenia sakaeratensis NBRC 103193.</title>
        <authorList>
            <person name="Azuma Y."/>
            <person name="Hadano H."/>
            <person name="Hirakawa H."/>
            <person name="Matsushita K."/>
        </authorList>
    </citation>
    <scope>NUCLEOTIDE SEQUENCE [LARGE SCALE GENOMIC DNA]</scope>
    <source>
        <strain evidence="3 4">NBRC 103193</strain>
    </source>
</reference>
<comment type="caution">
    <text evidence="3">The sequence shown here is derived from an EMBL/GenBank/DDBJ whole genome shotgun (WGS) entry which is preliminary data.</text>
</comment>
<dbReference type="PANTHER" id="PTHR47377:SF1">
    <property type="entry name" value="RHODANESE-LIKE DOMAIN-CONTAINING PROTEIN 4, CHLOROPLASTIC"/>
    <property type="match status" value="1"/>
</dbReference>
<organism evidence="3 4">
    <name type="scientific">Tanticharoenia sakaeratensis NBRC 103193</name>
    <dbReference type="NCBI Taxonomy" id="1231623"/>
    <lineage>
        <taxon>Bacteria</taxon>
        <taxon>Pseudomonadati</taxon>
        <taxon>Pseudomonadota</taxon>
        <taxon>Alphaproteobacteria</taxon>
        <taxon>Acetobacterales</taxon>
        <taxon>Acetobacteraceae</taxon>
        <taxon>Tanticharoenia</taxon>
    </lineage>
</organism>
<evidence type="ECO:0000313" key="3">
    <source>
        <dbReference type="EMBL" id="GAN54583.1"/>
    </source>
</evidence>
<sequence length="136" mass="14476">MIAQISAQQTWEALKDAPDAVLVDVRTPMEWQQVGLPDLASLGRPVATLTWQPGTEAAFAAALTQAVPARETPLYFICRSGARSQSASLLAEYLGYAHVHNVADGFEGPPDETGQRGRVMGWQAAGLPSRTPSTGT</sequence>
<dbReference type="Pfam" id="PF00581">
    <property type="entry name" value="Rhodanese"/>
    <property type="match status" value="1"/>
</dbReference>
<dbReference type="SUPFAM" id="SSF52821">
    <property type="entry name" value="Rhodanese/Cell cycle control phosphatase"/>
    <property type="match status" value="1"/>
</dbReference>
<feature type="domain" description="Rhodanese" evidence="2">
    <location>
        <begin position="16"/>
        <end position="113"/>
    </location>
</feature>
<dbReference type="PROSITE" id="PS50206">
    <property type="entry name" value="RHODANESE_3"/>
    <property type="match status" value="1"/>
</dbReference>
<evidence type="ECO:0000313" key="4">
    <source>
        <dbReference type="Proteomes" id="UP000032679"/>
    </source>
</evidence>
<dbReference type="OrthoDB" id="9815890at2"/>
<dbReference type="EMBL" id="BALE01000025">
    <property type="protein sequence ID" value="GAN54583.1"/>
    <property type="molecule type" value="Genomic_DNA"/>
</dbReference>
<dbReference type="InterPro" id="IPR001763">
    <property type="entry name" value="Rhodanese-like_dom"/>
</dbReference>
<dbReference type="InterPro" id="IPR036873">
    <property type="entry name" value="Rhodanese-like_dom_sf"/>
</dbReference>
<name>A0A0D6MMR9_9PROT</name>
<dbReference type="Proteomes" id="UP000032679">
    <property type="component" value="Unassembled WGS sequence"/>
</dbReference>
<accession>A0A0D6MMR9</accession>
<evidence type="ECO:0000259" key="2">
    <source>
        <dbReference type="PROSITE" id="PS50206"/>
    </source>
</evidence>
<gene>
    <name evidence="3" type="ORF">Tasa_025_014</name>
</gene>